<sequence length="337" mass="33875">MSGTGGPSPAEHHLGDRLAALVDGELGHDARERVLAHLATCGKCKAEADDQRQLKNVFAETAPPGPSEGLLARLQGLPGGDADGSGSRLGPGRFGSGGFGGEFTEGGEFEARGGSFRYAPSGGHAVGAVPRQPRSRGFRIHEPARPAPQRRRFAFAAAGAVSLAAFALGGTLPLEAAVDTPSGRGDGTGSQMTPLSATPGPLGPPGTTRGEALLYATSHPWARPLPDADPTLEPAPSSLGLTGPSAPSAARPAPTLPLSEVAFPADGRSALPALTLRTGQLLPYHPAPGSASAPLSGARVVGPYLPSADAGRPLAGPAVPSNPASREAMTAHHPAPR</sequence>
<gene>
    <name evidence="5" type="ORF">OEIGOIKO_02820</name>
</gene>
<dbReference type="EMBL" id="BHZC01000001">
    <property type="protein sequence ID" value="GCD35077.1"/>
    <property type="molecule type" value="Genomic_DNA"/>
</dbReference>
<dbReference type="Gene3D" id="1.10.10.1320">
    <property type="entry name" value="Anti-sigma factor, zinc-finger domain"/>
    <property type="match status" value="1"/>
</dbReference>
<feature type="region of interest" description="Disordered" evidence="3">
    <location>
        <begin position="178"/>
        <end position="253"/>
    </location>
</feature>
<evidence type="ECO:0000313" key="5">
    <source>
        <dbReference type="EMBL" id="GCD35077.1"/>
    </source>
</evidence>
<feature type="region of interest" description="Disordered" evidence="3">
    <location>
        <begin position="308"/>
        <end position="337"/>
    </location>
</feature>
<dbReference type="InterPro" id="IPR041916">
    <property type="entry name" value="Anti_sigma_zinc_sf"/>
</dbReference>
<feature type="compositionally biased region" description="Low complexity" evidence="3">
    <location>
        <begin position="193"/>
        <end position="210"/>
    </location>
</feature>
<evidence type="ECO:0000256" key="2">
    <source>
        <dbReference type="ARBA" id="ARBA00023163"/>
    </source>
</evidence>
<dbReference type="OrthoDB" id="3743969at2"/>
<dbReference type="AlphaFoldDB" id="A0A7U9PW97"/>
<dbReference type="RefSeq" id="WP_125045126.1">
    <property type="nucleotide sequence ID" value="NZ_BHZC01000001.1"/>
</dbReference>
<proteinExistence type="predicted"/>
<reference evidence="5 6" key="1">
    <citation type="submission" date="2018-11" db="EMBL/GenBank/DDBJ databases">
        <title>Whole genome sequence of Streptomyces chrestomyceticus NBRC 13444(T).</title>
        <authorList>
            <person name="Komaki H."/>
            <person name="Tamura T."/>
        </authorList>
    </citation>
    <scope>NUCLEOTIDE SEQUENCE [LARGE SCALE GENOMIC DNA]</scope>
    <source>
        <strain evidence="5 6">NBRC 13444</strain>
    </source>
</reference>
<comment type="caution">
    <text evidence="5">The sequence shown here is derived from an EMBL/GenBank/DDBJ whole genome shotgun (WGS) entry which is preliminary data.</text>
</comment>
<evidence type="ECO:0000313" key="6">
    <source>
        <dbReference type="Proteomes" id="UP000287830"/>
    </source>
</evidence>
<dbReference type="Pfam" id="PF13490">
    <property type="entry name" value="zf-HC2"/>
    <property type="match status" value="1"/>
</dbReference>
<dbReference type="Proteomes" id="UP000287830">
    <property type="component" value="Unassembled WGS sequence"/>
</dbReference>
<keyword evidence="2" id="KW-0804">Transcription</keyword>
<feature type="compositionally biased region" description="Low complexity" evidence="3">
    <location>
        <begin position="244"/>
        <end position="253"/>
    </location>
</feature>
<keyword evidence="1" id="KW-0805">Transcription regulation</keyword>
<accession>A0A7U9PW97</accession>
<organism evidence="5 6">
    <name type="scientific">Streptomyces chrestomyceticus JCM 4735</name>
    <dbReference type="NCBI Taxonomy" id="1306181"/>
    <lineage>
        <taxon>Bacteria</taxon>
        <taxon>Bacillati</taxon>
        <taxon>Actinomycetota</taxon>
        <taxon>Actinomycetes</taxon>
        <taxon>Kitasatosporales</taxon>
        <taxon>Streptomycetaceae</taxon>
        <taxon>Streptomyces</taxon>
    </lineage>
</organism>
<feature type="domain" description="Putative zinc-finger" evidence="4">
    <location>
        <begin position="16"/>
        <end position="44"/>
    </location>
</feature>
<name>A0A7U9PW97_9ACTN</name>
<evidence type="ECO:0000256" key="1">
    <source>
        <dbReference type="ARBA" id="ARBA00023015"/>
    </source>
</evidence>
<dbReference type="GeneID" id="95621777"/>
<dbReference type="InterPro" id="IPR027383">
    <property type="entry name" value="Znf_put"/>
</dbReference>
<evidence type="ECO:0000259" key="4">
    <source>
        <dbReference type="Pfam" id="PF13490"/>
    </source>
</evidence>
<evidence type="ECO:0000256" key="3">
    <source>
        <dbReference type="SAM" id="MobiDB-lite"/>
    </source>
</evidence>
<protein>
    <submittedName>
        <fullName evidence="5">Membrane protein</fullName>
    </submittedName>
</protein>